<protein>
    <submittedName>
        <fullName evidence="3">Uncharacterized protein</fullName>
    </submittedName>
</protein>
<organism evidence="3 4">
    <name type="scientific">Prorocentrum cordatum</name>
    <dbReference type="NCBI Taxonomy" id="2364126"/>
    <lineage>
        <taxon>Eukaryota</taxon>
        <taxon>Sar</taxon>
        <taxon>Alveolata</taxon>
        <taxon>Dinophyceae</taxon>
        <taxon>Prorocentrales</taxon>
        <taxon>Prorocentraceae</taxon>
        <taxon>Prorocentrum</taxon>
    </lineage>
</organism>
<feature type="signal peptide" evidence="2">
    <location>
        <begin position="1"/>
        <end position="21"/>
    </location>
</feature>
<evidence type="ECO:0000313" key="3">
    <source>
        <dbReference type="EMBL" id="CAK0855906.1"/>
    </source>
</evidence>
<proteinExistence type="predicted"/>
<evidence type="ECO:0000313" key="4">
    <source>
        <dbReference type="Proteomes" id="UP001189429"/>
    </source>
</evidence>
<evidence type="ECO:0000256" key="1">
    <source>
        <dbReference type="SAM" id="Phobius"/>
    </source>
</evidence>
<accession>A0ABN9UAX6</accession>
<feature type="transmembrane region" description="Helical" evidence="1">
    <location>
        <begin position="561"/>
        <end position="586"/>
    </location>
</feature>
<name>A0ABN9UAX6_9DINO</name>
<sequence>MVSLLRSSAAAALLLASLIAADRSSPQWVQIRPTLPAIGCSQQDCGCAGFEKVELNEGDETNTGSIDGMRAVKYWPEPIGYKSAFINQSNKDPYTLSFAALHSRDLPLMRNELGADAVLLGPWSIDSTSHSDFLAEAKTNNLNVIPSFDIAWYWADGNWQTDGTSASLQLDFRSFLENSAERVGSSRPYTPDSVLMWNVVGLPDISLLLPRQCFGGAVSSVKNFRNCLDSTGLADATATMEEFQQILETIRTEQKRYFCTQGPYVPADCEKDDDQVGAFTFDRPLSLTVELGPDFSLAYSENVDYINGLMYWMERVLGCRQVSERQVEISVTFNDTLSHCRFNGRGFFDAWVVKVVTAASQVQAEKMVDLVRAWHPARQYLDGDSAQGDGVALEEVSGVMKPVVFEYGFPALSPTGVMDAAQQHALLGQVWDGLKPYVSDQGGASCVRGAVVDEWVDVWSADLAYDECADQVSSQFKHSACGPSSDAGTIAVGFLGIMGQFDTFLVHCIDQRVEGSDRFQFQELSGEDVIQSVAWLPFGIDGEYGQLNRCRPVWLRPGLPVLAWFTAMALTVSLTLLSCCLGCCCCRGSRQDSNKKHMHEHELSEVRADFLDRRWRRRWGGPARTQQVRVGLRTFLRFCCRLLLL</sequence>
<keyword evidence="1" id="KW-0472">Membrane</keyword>
<gene>
    <name evidence="3" type="ORF">PCOR1329_LOCUS46431</name>
</gene>
<evidence type="ECO:0000256" key="2">
    <source>
        <dbReference type="SAM" id="SignalP"/>
    </source>
</evidence>
<dbReference type="Proteomes" id="UP001189429">
    <property type="component" value="Unassembled WGS sequence"/>
</dbReference>
<comment type="caution">
    <text evidence="3">The sequence shown here is derived from an EMBL/GenBank/DDBJ whole genome shotgun (WGS) entry which is preliminary data.</text>
</comment>
<reference evidence="3" key="1">
    <citation type="submission" date="2023-10" db="EMBL/GenBank/DDBJ databases">
        <authorList>
            <person name="Chen Y."/>
            <person name="Shah S."/>
            <person name="Dougan E. K."/>
            <person name="Thang M."/>
            <person name="Chan C."/>
        </authorList>
    </citation>
    <scope>NUCLEOTIDE SEQUENCE [LARGE SCALE GENOMIC DNA]</scope>
</reference>
<keyword evidence="1" id="KW-0812">Transmembrane</keyword>
<keyword evidence="2" id="KW-0732">Signal</keyword>
<feature type="chain" id="PRO_5046452025" evidence="2">
    <location>
        <begin position="22"/>
        <end position="645"/>
    </location>
</feature>
<dbReference type="EMBL" id="CAUYUJ010015586">
    <property type="protein sequence ID" value="CAK0855906.1"/>
    <property type="molecule type" value="Genomic_DNA"/>
</dbReference>
<keyword evidence="4" id="KW-1185">Reference proteome</keyword>
<keyword evidence="1" id="KW-1133">Transmembrane helix</keyword>